<dbReference type="GO" id="GO:0003677">
    <property type="term" value="F:DNA binding"/>
    <property type="evidence" value="ECO:0007669"/>
    <property type="project" value="InterPro"/>
</dbReference>
<reference evidence="4 5" key="1">
    <citation type="submission" date="2018-10" db="EMBL/GenBank/DDBJ databases">
        <title>Complete genome sequences of Arcobacter cryaerophilus strains ATCC 43158 and ATCC 49615.</title>
        <authorList>
            <person name="Miller W.G."/>
            <person name="Yee E."/>
            <person name="Bono J.L."/>
        </authorList>
    </citation>
    <scope>NUCLEOTIDE SEQUENCE [LARGE SCALE GENOMIC DNA]</scope>
    <source>
        <strain evidence="4 5">ATCC 43158</strain>
    </source>
</reference>
<dbReference type="GO" id="GO:0006310">
    <property type="term" value="P:DNA recombination"/>
    <property type="evidence" value="ECO:0007669"/>
    <property type="project" value="UniProtKB-KW"/>
</dbReference>
<protein>
    <submittedName>
        <fullName evidence="4">Site-specific tyrosine recombinase, phage integrase family (INT_ICEBs1_C_like domain)</fullName>
    </submittedName>
</protein>
<dbReference type="InterPro" id="IPR013762">
    <property type="entry name" value="Integrase-like_cat_sf"/>
</dbReference>
<evidence type="ECO:0000256" key="1">
    <source>
        <dbReference type="ARBA" id="ARBA00023172"/>
    </source>
</evidence>
<organism evidence="4 5">
    <name type="scientific">Aliarcobacter cryaerophilus ATCC 43158</name>
    <dbReference type="NCBI Taxonomy" id="1032070"/>
    <lineage>
        <taxon>Bacteria</taxon>
        <taxon>Pseudomonadati</taxon>
        <taxon>Campylobacterota</taxon>
        <taxon>Epsilonproteobacteria</taxon>
        <taxon>Campylobacterales</taxon>
        <taxon>Arcobacteraceae</taxon>
        <taxon>Aliarcobacter</taxon>
    </lineage>
</organism>
<evidence type="ECO:0000256" key="2">
    <source>
        <dbReference type="SAM" id="Coils"/>
    </source>
</evidence>
<dbReference type="Gene3D" id="1.10.443.10">
    <property type="entry name" value="Intergrase catalytic core"/>
    <property type="match status" value="1"/>
</dbReference>
<dbReference type="RefSeq" id="WP_121443255.1">
    <property type="nucleotide sequence ID" value="NZ_CP021072.1"/>
</dbReference>
<gene>
    <name evidence="4" type="ORF">ACRYA_0050</name>
</gene>
<evidence type="ECO:0000313" key="4">
    <source>
        <dbReference type="EMBL" id="AYJ79226.1"/>
    </source>
</evidence>
<feature type="domain" description="Tyr recombinase" evidence="3">
    <location>
        <begin position="825"/>
        <end position="924"/>
    </location>
</feature>
<evidence type="ECO:0000313" key="5">
    <source>
        <dbReference type="Proteomes" id="UP000273809"/>
    </source>
</evidence>
<dbReference type="SUPFAM" id="SSF56349">
    <property type="entry name" value="DNA breaking-rejoining enzymes"/>
    <property type="match status" value="1"/>
</dbReference>
<name>A0AAD0X9R4_9BACT</name>
<dbReference type="AlphaFoldDB" id="A0AAD0X9R4"/>
<dbReference type="EMBL" id="CP032823">
    <property type="protein sequence ID" value="AYJ79226.1"/>
    <property type="molecule type" value="Genomic_DNA"/>
</dbReference>
<dbReference type="Proteomes" id="UP000273809">
    <property type="component" value="Chromosome"/>
</dbReference>
<dbReference type="InterPro" id="IPR002104">
    <property type="entry name" value="Integrase_catalytic"/>
</dbReference>
<dbReference type="GO" id="GO:0015074">
    <property type="term" value="P:DNA integration"/>
    <property type="evidence" value="ECO:0007669"/>
    <property type="project" value="InterPro"/>
</dbReference>
<dbReference type="KEGG" id="acre:ACRYA_0050"/>
<dbReference type="InterPro" id="IPR011010">
    <property type="entry name" value="DNA_brk_join_enz"/>
</dbReference>
<accession>A0AAD0X9R4</accession>
<keyword evidence="1" id="KW-0233">DNA recombination</keyword>
<keyword evidence="2" id="KW-0175">Coiled coil</keyword>
<feature type="coiled-coil region" evidence="2">
    <location>
        <begin position="1206"/>
        <end position="1236"/>
    </location>
</feature>
<proteinExistence type="predicted"/>
<sequence length="1241" mass="146833">MARHTTFGKNQIIELIGILEKEDISSTSFYELAQNMDKYFPNHDKSITQLIITMRSFSKLFEDANIDIYVYREEKQKNTRELVEKALYYIKNDLKKNVITGKELEEILIEKYKFKIKLNTTFLKYNNVKKIMKEINLSFYTSKKQKENVISILKDFSESNVVQELKLKNEKIDMPTLYKHLKGEISLTSLYNYSNEIIQMNIPITLNKKIKNANYYEKDIINKIASNLKEKGINQIFAGEFSKLGYTYSFPNLGYKKILEYKDYIQEIHNIRILSKDLFDEKKLENTLEDNIKYLNKNNNTKISYTKVLPSYHNDDSDIIAIEECEKDLEIFWMEYLNEYLALLSAKRINVTNELFDRNNKLKINTDNKKIYFLLDKKLHVKNLKLKDIVHLSKKNVLANDKIYGIHRQNMLLGLLIFLYIKKQILFSFEFVYRDIYDSKKVQKELSLFESEFFINKSYQDALNRNILNDKEIKIKRLFYLFCLSLNNFNTKIETITDEYFNKINMFDTTKANLIKKLFNKFGANINIFKDTNQFTTDYYFYMKNKNYQDFITICNEHMNRKVKLNQTSIPKTYNKSTSSKIVSFLEFVDKFHTNLILNKDNLTKLFDYPNSKIYTYQEYINSLEISDSTKSSKISIFLEIFSNTLGYENVFTKGKLPNYNTSIPSKREAIEDEEIIYKIDDIVTTRPPKSNYFNNHKVSVDTSWWKYFDRVVPFEPLIIKLHLRIPTRGASLRLINRDSLLVIGDRGNIKGFHFVSDKNKKRKEPFIVPNIWKSELSFLINLIEYNKAFFPFLKKYYPDDITLKNGILPLFPNADGTGAYPERQHMLYWTKVLIQAQMEFNQENKNKFLIYSKEVDLPKTQEELDNLTSSEINTFKKKYDIHSLRHTGITRNIKAGMPLELVRMLSGHSGFNTILTIYNHINQDALVNNWLTKHNIDITENINMHELSQLFIKKEILKDEIKSKNPEIILEILNNYNFFNPQNRDLTFKDEITLAKISKSEPLYWKPLRTGICTKTQCPSQIIGRCSLCPYFITNYMFTQEIGLEMQLSMARVKKYSEMIIKNREDGNNENNSKLKQQMNNEIEDFTAWLEILSLANSSYNDSQYNLNKVKNDTSLANYSNQMENSIFALIPSLNIEHGYLEILSETYKRKIYDNETVVDITNIMANKIIKYTINNNSYTEIEDLNNEEIIKWFLPTYQKISINWQTNEKNKQELENLLKLLENKKLKLEYKNENPILTK</sequence>
<evidence type="ECO:0000259" key="3">
    <source>
        <dbReference type="Pfam" id="PF00589"/>
    </source>
</evidence>
<dbReference type="GeneID" id="56460277"/>
<dbReference type="Pfam" id="PF00589">
    <property type="entry name" value="Phage_integrase"/>
    <property type="match status" value="1"/>
</dbReference>